<dbReference type="Proteomes" id="UP000688137">
    <property type="component" value="Unassembled WGS sequence"/>
</dbReference>
<dbReference type="EMBL" id="CAJJDM010000047">
    <property type="protein sequence ID" value="CAD8071244.1"/>
    <property type="molecule type" value="Genomic_DNA"/>
</dbReference>
<dbReference type="AlphaFoldDB" id="A0A8S1M7Q0"/>
<protein>
    <submittedName>
        <fullName evidence="3">Uncharacterized protein</fullName>
    </submittedName>
</protein>
<feature type="coiled-coil region" evidence="1">
    <location>
        <begin position="275"/>
        <end position="549"/>
    </location>
</feature>
<feature type="region of interest" description="Disordered" evidence="2">
    <location>
        <begin position="124"/>
        <end position="161"/>
    </location>
</feature>
<evidence type="ECO:0000313" key="3">
    <source>
        <dbReference type="EMBL" id="CAD8071244.1"/>
    </source>
</evidence>
<feature type="compositionally biased region" description="Basic and acidic residues" evidence="2">
    <location>
        <begin position="149"/>
        <end position="158"/>
    </location>
</feature>
<feature type="compositionally biased region" description="Low complexity" evidence="2">
    <location>
        <begin position="38"/>
        <end position="53"/>
    </location>
</feature>
<reference evidence="3" key="1">
    <citation type="submission" date="2021-01" db="EMBL/GenBank/DDBJ databases">
        <authorList>
            <consortium name="Genoscope - CEA"/>
            <person name="William W."/>
        </authorList>
    </citation>
    <scope>NUCLEOTIDE SEQUENCE</scope>
</reference>
<keyword evidence="1" id="KW-0175">Coiled coil</keyword>
<comment type="caution">
    <text evidence="3">The sequence shown here is derived from an EMBL/GenBank/DDBJ whole genome shotgun (WGS) entry which is preliminary data.</text>
</comment>
<feature type="region of interest" description="Disordered" evidence="2">
    <location>
        <begin position="38"/>
        <end position="59"/>
    </location>
</feature>
<feature type="coiled-coil region" evidence="1">
    <location>
        <begin position="179"/>
        <end position="206"/>
    </location>
</feature>
<organism evidence="3 4">
    <name type="scientific">Paramecium primaurelia</name>
    <dbReference type="NCBI Taxonomy" id="5886"/>
    <lineage>
        <taxon>Eukaryota</taxon>
        <taxon>Sar</taxon>
        <taxon>Alveolata</taxon>
        <taxon>Ciliophora</taxon>
        <taxon>Intramacronucleata</taxon>
        <taxon>Oligohymenophorea</taxon>
        <taxon>Peniculida</taxon>
        <taxon>Parameciidae</taxon>
        <taxon>Paramecium</taxon>
    </lineage>
</organism>
<evidence type="ECO:0000256" key="2">
    <source>
        <dbReference type="SAM" id="MobiDB-lite"/>
    </source>
</evidence>
<evidence type="ECO:0000256" key="1">
    <source>
        <dbReference type="SAM" id="Coils"/>
    </source>
</evidence>
<accession>A0A8S1M7Q0</accession>
<dbReference type="OMA" id="NENCIQQ"/>
<keyword evidence="4" id="KW-1185">Reference proteome</keyword>
<name>A0A8S1M7Q0_PARPR</name>
<proteinExistence type="predicted"/>
<gene>
    <name evidence="3" type="ORF">PPRIM_AZ9-3.1.T0470048</name>
</gene>
<sequence>MIEKKVYNQNFCQSPYNTTDRIQFYNQKKKQYNIKQKTNSAVDDVQNNQSNSNHNDDDHQKQMKFEIENQKKYPKIQEIKTFTENLVQKKVIDQDVYLNALNMNIKRQSLIQIQEVSKLLTESKVQNGSNKTHRIRKLNNLPVQNQELQSRDEEEKNDSSINQNQQINNYSMQALGLQIPQKAEELQKLKTNIAELQKQKQQIQKFLRVADSKLEQNPLLFKKYLYRNNSFDARIQQQVNQENNQKPQAIEQNLIVKINKINQIHQEVHRLSALNKTLLEDNHILKNQIDKNEQQILNFEKHAIENENCIQQLQNDLQNLQFVQQKENIEKVNQELLNKDKEIEQLRFQINQEIEQKNNNQQIYNQEIEQLNAILNEKKQDNDQLNNNLRHLNTQIQELKQQNEDYNNKNLEYNQIINNLKLEINNIQANLDIKDQNIYQLTQNIEQLNLEIQQLNKDKESLIQDKEQLNENIQSLNQNINQLNQDKEQLNKDKELLNENIQSLNKKIQQLNKDKEQLNENIQKLIQHQEQLNQEIIQKDDNIQDLKIELQIYEYSSKKIFINVANQNQKFEFQLKDSINDIYMLAAQQGFQIQLNRNTTLFVPSKNKRILQSNWNQKLYQIFVPDDYNQPITIEFSN</sequence>
<evidence type="ECO:0000313" key="4">
    <source>
        <dbReference type="Proteomes" id="UP000688137"/>
    </source>
</evidence>